<keyword evidence="2" id="KW-1185">Reference proteome</keyword>
<comment type="caution">
    <text evidence="1">The sequence shown here is derived from an EMBL/GenBank/DDBJ whole genome shotgun (WGS) entry which is preliminary data.</text>
</comment>
<protein>
    <submittedName>
        <fullName evidence="1">Uncharacterized protein</fullName>
    </submittedName>
</protein>
<evidence type="ECO:0000313" key="2">
    <source>
        <dbReference type="Proteomes" id="UP000732380"/>
    </source>
</evidence>
<dbReference type="AlphaFoldDB" id="A0A9P7PXY1"/>
<dbReference type="EMBL" id="SRQM01000395">
    <property type="protein sequence ID" value="KAG6111233.1"/>
    <property type="molecule type" value="Genomic_DNA"/>
</dbReference>
<organism evidence="1 2">
    <name type="scientific">Claviceps humidiphila</name>
    <dbReference type="NCBI Taxonomy" id="1294629"/>
    <lineage>
        <taxon>Eukaryota</taxon>
        <taxon>Fungi</taxon>
        <taxon>Dikarya</taxon>
        <taxon>Ascomycota</taxon>
        <taxon>Pezizomycotina</taxon>
        <taxon>Sordariomycetes</taxon>
        <taxon>Hypocreomycetidae</taxon>
        <taxon>Hypocreales</taxon>
        <taxon>Clavicipitaceae</taxon>
        <taxon>Claviceps</taxon>
    </lineage>
</organism>
<sequence>MGDLVFRIIRVRVRVRRSFIKREISIVSTDIFVENCRVGWAQHDLLVVRQGDLGASDCRRLNTTLRVPNIELGSNIVQSRQTEDEGGAILGLRAWGDYIPPGAHTVRLTPLQINCIETKWETM</sequence>
<accession>A0A9P7PXY1</accession>
<evidence type="ECO:0000313" key="1">
    <source>
        <dbReference type="EMBL" id="KAG6111233.1"/>
    </source>
</evidence>
<reference evidence="1 2" key="1">
    <citation type="journal article" date="2020" name="bioRxiv">
        <title>Whole genome comparisons of ergot fungi reveals the divergence and evolution of species within the genus Claviceps are the result of varying mechanisms driving genome evolution and host range expansion.</title>
        <authorList>
            <person name="Wyka S.A."/>
            <person name="Mondo S.J."/>
            <person name="Liu M."/>
            <person name="Dettman J."/>
            <person name="Nalam V."/>
            <person name="Broders K.D."/>
        </authorList>
    </citation>
    <scope>NUCLEOTIDE SEQUENCE [LARGE SCALE GENOMIC DNA]</scope>
    <source>
        <strain evidence="1 2">LM576</strain>
    </source>
</reference>
<proteinExistence type="predicted"/>
<gene>
    <name evidence="1" type="ORF">E4U13_004923</name>
</gene>
<dbReference type="Proteomes" id="UP000732380">
    <property type="component" value="Unassembled WGS sequence"/>
</dbReference>
<name>A0A9P7PXY1_9HYPO</name>